<accession>A0A2T3AGR6</accession>
<reference evidence="2 3" key="1">
    <citation type="journal article" date="2018" name="Mycol. Prog.">
        <title>Coniella lustricola, a new species from submerged detritus.</title>
        <authorList>
            <person name="Raudabaugh D.B."/>
            <person name="Iturriaga T."/>
            <person name="Carver A."/>
            <person name="Mondo S."/>
            <person name="Pangilinan J."/>
            <person name="Lipzen A."/>
            <person name="He G."/>
            <person name="Amirebrahimi M."/>
            <person name="Grigoriev I.V."/>
            <person name="Miller A.N."/>
        </authorList>
    </citation>
    <scope>NUCLEOTIDE SEQUENCE [LARGE SCALE GENOMIC DNA]</scope>
    <source>
        <strain evidence="2 3">B22-T-1</strain>
    </source>
</reference>
<organism evidence="2 3">
    <name type="scientific">Coniella lustricola</name>
    <dbReference type="NCBI Taxonomy" id="2025994"/>
    <lineage>
        <taxon>Eukaryota</taxon>
        <taxon>Fungi</taxon>
        <taxon>Dikarya</taxon>
        <taxon>Ascomycota</taxon>
        <taxon>Pezizomycotina</taxon>
        <taxon>Sordariomycetes</taxon>
        <taxon>Sordariomycetidae</taxon>
        <taxon>Diaporthales</taxon>
        <taxon>Schizoparmaceae</taxon>
        <taxon>Coniella</taxon>
    </lineage>
</organism>
<protein>
    <submittedName>
        <fullName evidence="2">Uncharacterized protein</fullName>
    </submittedName>
</protein>
<dbReference type="EMBL" id="KZ678391">
    <property type="protein sequence ID" value="PSR97407.1"/>
    <property type="molecule type" value="Genomic_DNA"/>
</dbReference>
<dbReference type="Proteomes" id="UP000241462">
    <property type="component" value="Unassembled WGS sequence"/>
</dbReference>
<feature type="compositionally biased region" description="Polar residues" evidence="1">
    <location>
        <begin position="124"/>
        <end position="134"/>
    </location>
</feature>
<proteinExistence type="predicted"/>
<feature type="region of interest" description="Disordered" evidence="1">
    <location>
        <begin position="192"/>
        <end position="213"/>
    </location>
</feature>
<gene>
    <name evidence="2" type="ORF">BD289DRAFT_480087</name>
</gene>
<sequence length="441" mass="47437">MATAFVATTPTRARSPASIRTPQTPRLGGFGDSWEPYSPAPRKSARLSSRITITTSSTSATTHTQSRARTPSPHSSGRAARPSHHLRSSPRTAASSSAAQSSRRQTDVMASPPATSPQKKRQPASASRSVSGSLTAESIRNAATVLGHPTISSDSHLARSVAAATLPTPAKTPASKHTKQSEKDVTAIARTLFSKQQHKPQPSPKKSTTKRENRISQESFAILNDEAPIEIFTDSENRLPKVDNSAENPFYGDSGIAASAVPVRRSARNKKSVILEKQIVEANLQRDDGVLYVFRGKKVFRKFTDGEASARPTVKPRLLFPSSKPTKENELIAEEEAETDIEEQQAAEVSTPTEAIVDKVNTPKAPKFAPASPPATARTTRSKKIIADEPTPAKVKGKRASGRSPFDGWQRTKSSPSTAAHGIKRSGDHLARDSSPKRTKV</sequence>
<feature type="compositionally biased region" description="Low complexity" evidence="1">
    <location>
        <begin position="362"/>
        <end position="379"/>
    </location>
</feature>
<feature type="compositionally biased region" description="Low complexity" evidence="1">
    <location>
        <begin position="46"/>
        <end position="70"/>
    </location>
</feature>
<feature type="compositionally biased region" description="Acidic residues" evidence="1">
    <location>
        <begin position="331"/>
        <end position="345"/>
    </location>
</feature>
<feature type="region of interest" description="Disordered" evidence="1">
    <location>
        <begin position="318"/>
        <end position="441"/>
    </location>
</feature>
<dbReference type="AlphaFoldDB" id="A0A2T3AGR6"/>
<feature type="region of interest" description="Disordered" evidence="1">
    <location>
        <begin position="1"/>
        <end position="134"/>
    </location>
</feature>
<evidence type="ECO:0000313" key="3">
    <source>
        <dbReference type="Proteomes" id="UP000241462"/>
    </source>
</evidence>
<evidence type="ECO:0000313" key="2">
    <source>
        <dbReference type="EMBL" id="PSR97407.1"/>
    </source>
</evidence>
<dbReference type="OrthoDB" id="5398515at2759"/>
<feature type="compositionally biased region" description="Basic and acidic residues" evidence="1">
    <location>
        <begin position="425"/>
        <end position="441"/>
    </location>
</feature>
<evidence type="ECO:0000256" key="1">
    <source>
        <dbReference type="SAM" id="MobiDB-lite"/>
    </source>
</evidence>
<dbReference type="InParanoid" id="A0A2T3AGR6"/>
<keyword evidence="3" id="KW-1185">Reference proteome</keyword>
<feature type="compositionally biased region" description="Low complexity" evidence="1">
    <location>
        <begin position="89"/>
        <end position="103"/>
    </location>
</feature>
<feature type="compositionally biased region" description="Polar residues" evidence="1">
    <location>
        <begin position="1"/>
        <end position="24"/>
    </location>
</feature>
<name>A0A2T3AGR6_9PEZI</name>